<organism evidence="1 3">
    <name type="scientific">Rhizophagus clarus</name>
    <dbReference type="NCBI Taxonomy" id="94130"/>
    <lineage>
        <taxon>Eukaryota</taxon>
        <taxon>Fungi</taxon>
        <taxon>Fungi incertae sedis</taxon>
        <taxon>Mucoromycota</taxon>
        <taxon>Glomeromycotina</taxon>
        <taxon>Glomeromycetes</taxon>
        <taxon>Glomerales</taxon>
        <taxon>Glomeraceae</taxon>
        <taxon>Rhizophagus</taxon>
    </lineage>
</organism>
<gene>
    <name evidence="2" type="ORF">RCL2_000302800</name>
    <name evidence="1" type="ORF">RclHR1_02230017</name>
</gene>
<dbReference type="Proteomes" id="UP000247702">
    <property type="component" value="Unassembled WGS sequence"/>
</dbReference>
<protein>
    <submittedName>
        <fullName evidence="1">Uncharacterized protein</fullName>
    </submittedName>
</protein>
<evidence type="ECO:0000313" key="3">
    <source>
        <dbReference type="Proteomes" id="UP000247702"/>
    </source>
</evidence>
<comment type="caution">
    <text evidence="1">The sequence shown here is derived from an EMBL/GenBank/DDBJ whole genome shotgun (WGS) entry which is preliminary data.</text>
</comment>
<reference evidence="1 3" key="1">
    <citation type="submission" date="2017-11" db="EMBL/GenBank/DDBJ databases">
        <title>The genome of Rhizophagus clarus HR1 reveals common genetic basis of auxotrophy among arbuscular mycorrhizal fungi.</title>
        <authorList>
            <person name="Kobayashi Y."/>
        </authorList>
    </citation>
    <scope>NUCLEOTIDE SEQUENCE [LARGE SCALE GENOMIC DNA]</scope>
    <source>
        <strain evidence="1 3">HR1</strain>
    </source>
</reference>
<evidence type="ECO:0000313" key="2">
    <source>
        <dbReference type="EMBL" id="GES75601.1"/>
    </source>
</evidence>
<proteinExistence type="predicted"/>
<evidence type="ECO:0000313" key="1">
    <source>
        <dbReference type="EMBL" id="GBB93791.1"/>
    </source>
</evidence>
<keyword evidence="3" id="KW-1185">Reference proteome</keyword>
<sequence>MQRYNKIHGKHFEGKIYNILIDSPATFFDLLATYETCILDVFFDFDYPRKKNGLKLPKSNSQCADVLCNCHVFYVTLIIKWTVGLWGCGMYIIRIYIYYFEDDDDKMNYIGNDVWDISQ</sequence>
<dbReference type="EMBL" id="BEXD01001369">
    <property type="protein sequence ID" value="GBB93791.1"/>
    <property type="molecule type" value="Genomic_DNA"/>
</dbReference>
<dbReference type="AlphaFoldDB" id="A0A2Z6RA22"/>
<dbReference type="EMBL" id="BLAL01000016">
    <property type="protein sequence ID" value="GES75601.1"/>
    <property type="molecule type" value="Genomic_DNA"/>
</dbReference>
<name>A0A2Z6RA22_9GLOM</name>
<reference evidence="2" key="2">
    <citation type="submission" date="2019-10" db="EMBL/GenBank/DDBJ databases">
        <title>Conservation and host-specific expression of non-tandemly repeated heterogenous ribosome RNA gene in arbuscular mycorrhizal fungi.</title>
        <authorList>
            <person name="Maeda T."/>
            <person name="Kobayashi Y."/>
            <person name="Nakagawa T."/>
            <person name="Ezawa T."/>
            <person name="Yamaguchi K."/>
            <person name="Bino T."/>
            <person name="Nishimoto Y."/>
            <person name="Shigenobu S."/>
            <person name="Kawaguchi M."/>
        </authorList>
    </citation>
    <scope>NUCLEOTIDE SEQUENCE</scope>
    <source>
        <strain evidence="2">HR1</strain>
    </source>
</reference>
<dbReference type="Proteomes" id="UP000615446">
    <property type="component" value="Unassembled WGS sequence"/>
</dbReference>
<accession>A0A2Z6RA22</accession>